<feature type="domain" description="PH" evidence="3">
    <location>
        <begin position="456"/>
        <end position="585"/>
    </location>
</feature>
<dbReference type="SUPFAM" id="SSF50729">
    <property type="entry name" value="PH domain-like"/>
    <property type="match status" value="1"/>
</dbReference>
<dbReference type="SMART" id="SM00325">
    <property type="entry name" value="RhoGEF"/>
    <property type="match status" value="1"/>
</dbReference>
<feature type="region of interest" description="Disordered" evidence="2">
    <location>
        <begin position="1"/>
        <end position="25"/>
    </location>
</feature>
<dbReference type="AlphaFoldDB" id="A0A5M3N040"/>
<evidence type="ECO:0008006" key="8">
    <source>
        <dbReference type="Google" id="ProtNLM"/>
    </source>
</evidence>
<dbReference type="Gene3D" id="1.20.900.10">
    <property type="entry name" value="Dbl homology (DH) domain"/>
    <property type="match status" value="1"/>
</dbReference>
<dbReference type="InterPro" id="IPR000219">
    <property type="entry name" value="DH_dom"/>
</dbReference>
<name>A0A5M3N040_CONPW</name>
<dbReference type="Pfam" id="PF00780">
    <property type="entry name" value="CNH"/>
    <property type="match status" value="1"/>
</dbReference>
<evidence type="ECO:0000256" key="2">
    <source>
        <dbReference type="SAM" id="MobiDB-lite"/>
    </source>
</evidence>
<dbReference type="GeneID" id="19204919"/>
<dbReference type="KEGG" id="cput:CONPUDRAFT_163433"/>
<evidence type="ECO:0000256" key="1">
    <source>
        <dbReference type="ARBA" id="ARBA00022658"/>
    </source>
</evidence>
<evidence type="ECO:0000259" key="4">
    <source>
        <dbReference type="PROSITE" id="PS50010"/>
    </source>
</evidence>
<comment type="caution">
    <text evidence="6">The sequence shown here is derived from an EMBL/GenBank/DDBJ whole genome shotgun (WGS) entry which is preliminary data.</text>
</comment>
<dbReference type="PANTHER" id="PTHR46572:SF1">
    <property type="entry name" value="RHO1 GUANINE NUCLEOTIDE EXCHANGE FACTOR TUS1"/>
    <property type="match status" value="1"/>
</dbReference>
<feature type="compositionally biased region" description="Basic and acidic residues" evidence="2">
    <location>
        <begin position="144"/>
        <end position="158"/>
    </location>
</feature>
<dbReference type="Proteomes" id="UP000053558">
    <property type="component" value="Unassembled WGS sequence"/>
</dbReference>
<evidence type="ECO:0000313" key="6">
    <source>
        <dbReference type="EMBL" id="EIW84261.1"/>
    </source>
</evidence>
<evidence type="ECO:0000259" key="5">
    <source>
        <dbReference type="PROSITE" id="PS50219"/>
    </source>
</evidence>
<organism evidence="6 7">
    <name type="scientific">Coniophora puteana (strain RWD-64-598)</name>
    <name type="common">Brown rot fungus</name>
    <dbReference type="NCBI Taxonomy" id="741705"/>
    <lineage>
        <taxon>Eukaryota</taxon>
        <taxon>Fungi</taxon>
        <taxon>Dikarya</taxon>
        <taxon>Basidiomycota</taxon>
        <taxon>Agaricomycotina</taxon>
        <taxon>Agaricomycetes</taxon>
        <taxon>Agaricomycetidae</taxon>
        <taxon>Boletales</taxon>
        <taxon>Coniophorineae</taxon>
        <taxon>Coniophoraceae</taxon>
        <taxon>Coniophora</taxon>
    </lineage>
</organism>
<dbReference type="Gene3D" id="2.30.29.30">
    <property type="entry name" value="Pleckstrin-homology domain (PH domain)/Phosphotyrosine-binding domain (PTB)"/>
    <property type="match status" value="1"/>
</dbReference>
<dbReference type="PROSITE" id="PS50003">
    <property type="entry name" value="PH_DOMAIN"/>
    <property type="match status" value="1"/>
</dbReference>
<dbReference type="SUPFAM" id="SSF48065">
    <property type="entry name" value="DBL homology domain (DH-domain)"/>
    <property type="match status" value="1"/>
</dbReference>
<dbReference type="PROSITE" id="PS50010">
    <property type="entry name" value="DH_2"/>
    <property type="match status" value="1"/>
</dbReference>
<feature type="domain" description="CNH" evidence="5">
    <location>
        <begin position="622"/>
        <end position="939"/>
    </location>
</feature>
<feature type="compositionally biased region" description="Low complexity" evidence="2">
    <location>
        <begin position="159"/>
        <end position="178"/>
    </location>
</feature>
<dbReference type="PANTHER" id="PTHR46572">
    <property type="entry name" value="RHO1 GDP-GTP EXCHANGE PROTEIN 1-RELATED"/>
    <property type="match status" value="1"/>
</dbReference>
<dbReference type="RefSeq" id="XP_007766009.1">
    <property type="nucleotide sequence ID" value="XM_007767819.1"/>
</dbReference>
<keyword evidence="1" id="KW-0344">Guanine-nucleotide releasing factor</keyword>
<feature type="compositionally biased region" description="Low complexity" evidence="2">
    <location>
        <begin position="103"/>
        <end position="136"/>
    </location>
</feature>
<dbReference type="PROSITE" id="PS50219">
    <property type="entry name" value="CNH"/>
    <property type="match status" value="1"/>
</dbReference>
<dbReference type="Pfam" id="PF00621">
    <property type="entry name" value="RhoGEF"/>
    <property type="match status" value="1"/>
</dbReference>
<reference evidence="7" key="1">
    <citation type="journal article" date="2012" name="Science">
        <title>The Paleozoic origin of enzymatic lignin decomposition reconstructed from 31 fungal genomes.</title>
        <authorList>
            <person name="Floudas D."/>
            <person name="Binder M."/>
            <person name="Riley R."/>
            <person name="Barry K."/>
            <person name="Blanchette R.A."/>
            <person name="Henrissat B."/>
            <person name="Martinez A.T."/>
            <person name="Otillar R."/>
            <person name="Spatafora J.W."/>
            <person name="Yadav J.S."/>
            <person name="Aerts A."/>
            <person name="Benoit I."/>
            <person name="Boyd A."/>
            <person name="Carlson A."/>
            <person name="Copeland A."/>
            <person name="Coutinho P.M."/>
            <person name="de Vries R.P."/>
            <person name="Ferreira P."/>
            <person name="Findley K."/>
            <person name="Foster B."/>
            <person name="Gaskell J."/>
            <person name="Glotzer D."/>
            <person name="Gorecki P."/>
            <person name="Heitman J."/>
            <person name="Hesse C."/>
            <person name="Hori C."/>
            <person name="Igarashi K."/>
            <person name="Jurgens J.A."/>
            <person name="Kallen N."/>
            <person name="Kersten P."/>
            <person name="Kohler A."/>
            <person name="Kuees U."/>
            <person name="Kumar T.K.A."/>
            <person name="Kuo A."/>
            <person name="LaButti K."/>
            <person name="Larrondo L.F."/>
            <person name="Lindquist E."/>
            <person name="Ling A."/>
            <person name="Lombard V."/>
            <person name="Lucas S."/>
            <person name="Lundell T."/>
            <person name="Martin R."/>
            <person name="McLaughlin D.J."/>
            <person name="Morgenstern I."/>
            <person name="Morin E."/>
            <person name="Murat C."/>
            <person name="Nagy L.G."/>
            <person name="Nolan M."/>
            <person name="Ohm R.A."/>
            <person name="Patyshakuliyeva A."/>
            <person name="Rokas A."/>
            <person name="Ruiz-Duenas F.J."/>
            <person name="Sabat G."/>
            <person name="Salamov A."/>
            <person name="Samejima M."/>
            <person name="Schmutz J."/>
            <person name="Slot J.C."/>
            <person name="St John F."/>
            <person name="Stenlid J."/>
            <person name="Sun H."/>
            <person name="Sun S."/>
            <person name="Syed K."/>
            <person name="Tsang A."/>
            <person name="Wiebenga A."/>
            <person name="Young D."/>
            <person name="Pisabarro A."/>
            <person name="Eastwood D.C."/>
            <person name="Martin F."/>
            <person name="Cullen D."/>
            <person name="Grigoriev I.V."/>
            <person name="Hibbett D.S."/>
        </authorList>
    </citation>
    <scope>NUCLEOTIDE SEQUENCE [LARGE SCALE GENOMIC DNA]</scope>
    <source>
        <strain evidence="7">RWD-64-598 SS2</strain>
    </source>
</reference>
<gene>
    <name evidence="6" type="ORF">CONPUDRAFT_163433</name>
</gene>
<dbReference type="GO" id="GO:0005085">
    <property type="term" value="F:guanyl-nucleotide exchange factor activity"/>
    <property type="evidence" value="ECO:0007669"/>
    <property type="project" value="UniProtKB-KW"/>
</dbReference>
<sequence>MHNHRPYPHLSIPPGARPPVNPSPVEAYAPYAFELNSSPNTNLYDATPTSSRPPPVPPKNWQTPVPRGPPLLIRRNVRSAYETAPPPGGFLAFPEPEIHRSNSARSSLHPSHASSASFSVASTSPAASPRSLSPATHYPRHRSSRSDVGHSAHARDVATGESTPASAGSAASSFEEATMPGLSRELSNLTLQSDEGLRRFQKGELSDEDSEWYRLVPQEARDSLGKREVERQSVLFEVFKSERDYVADLELVRQVFIEPLRSANPPVIAGDRLHAFIKELFYNLGDILAHHKRMLGLLFTRQEEQHPIIQSVTDIILEGSFSFRSDYEAYIKHYPLAEELHRTELKRNRAYQAFISARASDPRVRKRDLATFLSRPVTRLPRLNLILQHVEKITEPGHPDKDELPILLELLSDFLKSTQPGIAAAENKVKFYNLCESLSFAVGELIDIDWYDESRTLVHCGNLARHSKSEIDWHGWNDLFVALLDNYLLLTREEKKPGGVTKRYVSSRPIPLEYLRLGSFDAPPEGRKERAEDGGLLDSLRMQTRPVYPFTVYHAAAKAQRRYTLYAPSDGARLKWRDALVDAKGVHDARRDANKIFAPEVLDDGFFRSSGSRASQLSGKKSGRVINAVSFTAMGGRRFMAVGSASGIYVGLRGDSRFQRVLSYPNPNTIIALQESNRFVIHHDSYLISYSLDLLARVSQSQSPPSSLDASLEKIAGHDGNVLFCRAGRIGGRVLLVYAVKTFLQVTVHALEAISSSDLSLRPVRSSNSVFGSRNMTSSFRPYGEPLYVPKDAYSVTTLTKTIAIATEKGIVIADPTHASNSVVAVVPDFSDSATNKRVADLKSRCEAAKPLGLIRCDASELLVVYDTIGTFITKHGHPSRSCGYIRWETPAQSFAHRGAHVLLFSSEFVEVRTLAAGKLVQVFEGTDVRLLLHSSLRPANGGVEEPLLVAMRGEKDDRDGVSDKIVELNETAMLETPSTASASTFSTEGIWDEWDM</sequence>
<evidence type="ECO:0000259" key="3">
    <source>
        <dbReference type="PROSITE" id="PS50003"/>
    </source>
</evidence>
<proteinExistence type="predicted"/>
<feature type="region of interest" description="Disordered" evidence="2">
    <location>
        <begin position="101"/>
        <end position="179"/>
    </location>
</feature>
<evidence type="ECO:0000313" key="7">
    <source>
        <dbReference type="Proteomes" id="UP000053558"/>
    </source>
</evidence>
<dbReference type="SMART" id="SM00036">
    <property type="entry name" value="CNH"/>
    <property type="match status" value="1"/>
</dbReference>
<dbReference type="InterPro" id="IPR011993">
    <property type="entry name" value="PH-like_dom_sf"/>
</dbReference>
<dbReference type="SMART" id="SM00233">
    <property type="entry name" value="PH"/>
    <property type="match status" value="1"/>
</dbReference>
<dbReference type="InterPro" id="IPR052233">
    <property type="entry name" value="Rho-type_GEFs"/>
</dbReference>
<protein>
    <recommendedName>
        <fullName evidence="8">Dbl homology domain-containing protein</fullName>
    </recommendedName>
</protein>
<accession>A0A5M3N040</accession>
<feature type="region of interest" description="Disordered" evidence="2">
    <location>
        <begin position="38"/>
        <end position="71"/>
    </location>
</feature>
<keyword evidence="7" id="KW-1185">Reference proteome</keyword>
<dbReference type="InterPro" id="IPR035899">
    <property type="entry name" value="DBL_dom_sf"/>
</dbReference>
<dbReference type="InterPro" id="IPR001849">
    <property type="entry name" value="PH_domain"/>
</dbReference>
<dbReference type="OrthoDB" id="2272012at2759"/>
<dbReference type="CDD" id="cd00160">
    <property type="entry name" value="RhoGEF"/>
    <property type="match status" value="1"/>
</dbReference>
<dbReference type="EMBL" id="JH711575">
    <property type="protein sequence ID" value="EIW84261.1"/>
    <property type="molecule type" value="Genomic_DNA"/>
</dbReference>
<dbReference type="OMA" id="RDQHPLI"/>
<dbReference type="InterPro" id="IPR001180">
    <property type="entry name" value="CNH_dom"/>
</dbReference>
<feature type="domain" description="DH" evidence="4">
    <location>
        <begin position="230"/>
        <end position="421"/>
    </location>
</feature>